<dbReference type="Pfam" id="PF13478">
    <property type="entry name" value="XdhC_C"/>
    <property type="match status" value="1"/>
</dbReference>
<evidence type="ECO:0000259" key="2">
    <source>
        <dbReference type="Pfam" id="PF13478"/>
    </source>
</evidence>
<sequence length="530" mass="56567">MKISVEAAKLEQQNRPFAMAQIIESRGSTPRHSGQMLVLDDGSVIGTIGGGMVERKVITEALLALAERKPRIFYGRMTRNGQHAVGSDCGGSMSVYIDVHGLASRLILIGAGHVNRAIAQTAAALDFEIVVLDVYADSLNAAYFPTDSKLLQVASFNQGIEQLAIKADDYVVIATNSQDWEALSLLIHLPVKYLGLLASRRKIHTFTRQLYEQGLKANQLAHLHAPIGLNIGAETPAEIAISIVAEMLQIKHQAAGGSLKYSTFPCRQRVIIRGAGDIATGVALRLYHAGFHVIMLEVAYPTVIRCTVAFAQAIYAGEMTIEGVRAKHITGLEEVDSLLQQGIIPVLIDEDASLLATLQPDGVVDAILAKQNRGTHRAMAPVTIALGPGFEAGKDCDAIVETNRGHNLGRVIYQGSAQANTGVPGNINGHTTQRVVRLPVAGVMQRRVNIGDIVNVGEDIAYIDDTPIKAPLSGLVRGLLNDNLSVTAGFKIGDIDPRGAAVDFTAVSDKARAIAGGVLEALMALMEKPI</sequence>
<dbReference type="Proteomes" id="UP001177597">
    <property type="component" value="Chromosome"/>
</dbReference>
<dbReference type="Pfam" id="PF02625">
    <property type="entry name" value="XdhC_CoxI"/>
    <property type="match status" value="1"/>
</dbReference>
<feature type="domain" description="XdhC- CoxI" evidence="1">
    <location>
        <begin position="12"/>
        <end position="72"/>
    </location>
</feature>
<gene>
    <name evidence="3" type="primary">yqeB</name>
    <name evidence="3" type="ORF">QE207_15565</name>
</gene>
<evidence type="ECO:0000259" key="1">
    <source>
        <dbReference type="Pfam" id="PF02625"/>
    </source>
</evidence>
<organism evidence="3 4">
    <name type="scientific">Arsenophonus nasoniae</name>
    <name type="common">son-killer infecting Nasonia vitripennis</name>
    <dbReference type="NCBI Taxonomy" id="638"/>
    <lineage>
        <taxon>Bacteria</taxon>
        <taxon>Pseudomonadati</taxon>
        <taxon>Pseudomonadota</taxon>
        <taxon>Gammaproteobacteria</taxon>
        <taxon>Enterobacterales</taxon>
        <taxon>Morganellaceae</taxon>
        <taxon>Arsenophonus</taxon>
    </lineage>
</organism>
<dbReference type="AlphaFoldDB" id="A0AA95GEX0"/>
<protein>
    <submittedName>
        <fullName evidence="3">Selenium-dependent molybdenum cofactor biosynthesis protein YqeB</fullName>
    </submittedName>
</protein>
<name>A0AA95GEX0_9GAMM</name>
<dbReference type="PANTHER" id="PTHR30388:SF6">
    <property type="entry name" value="XANTHINE DEHYDROGENASE SUBUNIT A-RELATED"/>
    <property type="match status" value="1"/>
</dbReference>
<dbReference type="EMBL" id="CP123498">
    <property type="protein sequence ID" value="WGL95063.1"/>
    <property type="molecule type" value="Genomic_DNA"/>
</dbReference>
<feature type="domain" description="XdhC Rossmann" evidence="2">
    <location>
        <begin position="106"/>
        <end position="247"/>
    </location>
</feature>
<dbReference type="InterPro" id="IPR027051">
    <property type="entry name" value="XdhC_Rossmann_dom"/>
</dbReference>
<dbReference type="InterPro" id="IPR017695">
    <property type="entry name" value="Se-dep_Mo_hydrolase_YqeB"/>
</dbReference>
<evidence type="ECO:0000313" key="3">
    <source>
        <dbReference type="EMBL" id="WGL95063.1"/>
    </source>
</evidence>
<reference evidence="3" key="1">
    <citation type="submission" date="2023-04" db="EMBL/GenBank/DDBJ databases">
        <title>Genome dynamics across the evolutionary transition to endosymbiosis.</title>
        <authorList>
            <person name="Siozios S."/>
            <person name="Nadal-Jimenez P."/>
            <person name="Azagi T."/>
            <person name="Sprong H."/>
            <person name="Frost C.L."/>
            <person name="Parratt S.R."/>
            <person name="Taylor G."/>
            <person name="Brettell L."/>
            <person name="Lew K.C."/>
            <person name="Croft L."/>
            <person name="King K.C."/>
            <person name="Brockhurst M.A."/>
            <person name="Hypsa V."/>
            <person name="Novakova E."/>
            <person name="Darby A.C."/>
            <person name="Hurst G.D.D."/>
        </authorList>
    </citation>
    <scope>NUCLEOTIDE SEQUENCE</scope>
    <source>
        <strain evidence="3">AIh</strain>
    </source>
</reference>
<dbReference type="NCBIfam" id="TIGR03309">
    <property type="entry name" value="matur_yqeB"/>
    <property type="match status" value="1"/>
</dbReference>
<dbReference type="InterPro" id="IPR003777">
    <property type="entry name" value="XdhC_CoxI"/>
</dbReference>
<evidence type="ECO:0000313" key="4">
    <source>
        <dbReference type="Proteomes" id="UP001177597"/>
    </source>
</evidence>
<dbReference type="InterPro" id="IPR052698">
    <property type="entry name" value="MoCofactor_Util/Proc"/>
</dbReference>
<dbReference type="RefSeq" id="WP_280629135.1">
    <property type="nucleotide sequence ID" value="NZ_CP123498.1"/>
</dbReference>
<proteinExistence type="predicted"/>
<dbReference type="Gene3D" id="3.40.50.720">
    <property type="entry name" value="NAD(P)-binding Rossmann-like Domain"/>
    <property type="match status" value="1"/>
</dbReference>
<dbReference type="PANTHER" id="PTHR30388">
    <property type="entry name" value="ALDEHYDE OXIDOREDUCTASE MOLYBDENUM COFACTOR ASSEMBLY PROTEIN"/>
    <property type="match status" value="1"/>
</dbReference>
<accession>A0AA95GEX0</accession>